<dbReference type="GO" id="GO:0050462">
    <property type="term" value="F:N-acetylneuraminate synthase activity"/>
    <property type="evidence" value="ECO:0007669"/>
    <property type="project" value="UniProtKB-EC"/>
</dbReference>
<dbReference type="NCBIfam" id="TIGR03569">
    <property type="entry name" value="NeuB_NnaB"/>
    <property type="match status" value="1"/>
</dbReference>
<dbReference type="InterPro" id="IPR013785">
    <property type="entry name" value="Aldolase_TIM"/>
</dbReference>
<dbReference type="InterPro" id="IPR020007">
    <property type="entry name" value="NeuB/NeuA"/>
</dbReference>
<dbReference type="RefSeq" id="WP_123065347.1">
    <property type="nucleotide sequence ID" value="NZ_RIAS01000009.1"/>
</dbReference>
<dbReference type="EC" id="2.5.1.56" evidence="2"/>
<dbReference type="InterPro" id="IPR013974">
    <property type="entry name" value="SAF"/>
</dbReference>
<dbReference type="GO" id="GO:0047444">
    <property type="term" value="F:N-acylneuraminate-9-phosphate synthase activity"/>
    <property type="evidence" value="ECO:0007669"/>
    <property type="project" value="TreeGrafter"/>
</dbReference>
<proteinExistence type="predicted"/>
<dbReference type="OrthoDB" id="9814210at2"/>
<name>A0A5M9WVL7_PAEAM</name>
<evidence type="ECO:0000313" key="2">
    <source>
        <dbReference type="EMBL" id="KAA8785582.1"/>
    </source>
</evidence>
<dbReference type="EMBL" id="RIAS01000009">
    <property type="protein sequence ID" value="KAA8785582.1"/>
    <property type="molecule type" value="Genomic_DNA"/>
</dbReference>
<dbReference type="PANTHER" id="PTHR42966:SF1">
    <property type="entry name" value="SIALIC ACID SYNTHASE"/>
    <property type="match status" value="1"/>
</dbReference>
<sequence length="358" mass="39899">MKTYIIAEVGVNHNGSLEMAKELIKVAKDSGANAVKFQTFKAESLVTKNAEQAEYQIKNLKGSSSQFEMLKKLELSYEEFEHLQAFCKMQNIEFLSTPFDVDSADFLMDRLGIDKVKIPSGELTNAPFLHYIATKGNKMIVSTGMADLDEIHEALSYIAYGFANPTEPVNEQHVKTFYHTDHAKALLHEHVVLLHCTTQYPAPTESINLKAIKTLEQEFQVPVGFSDHSAGINLAMVAVGMGATVVEKHFTLDRSLEGPDHKASLEPDELKAFVSGIREVETALGDGIKRPSENEFQNRIPARKSIVAKESIRAGEEFTMSNITVKRPGSGIEPKKYWALLGKKASRDFKEDELIEYS</sequence>
<protein>
    <submittedName>
        <fullName evidence="2">N-acetylneuraminate synthase</fullName>
        <ecNumber evidence="2">2.5.1.56</ecNumber>
    </submittedName>
</protein>
<feature type="domain" description="AFP-like" evidence="1">
    <location>
        <begin position="305"/>
        <end position="358"/>
    </location>
</feature>
<dbReference type="InterPro" id="IPR051690">
    <property type="entry name" value="PseI-like"/>
</dbReference>
<evidence type="ECO:0000259" key="1">
    <source>
        <dbReference type="PROSITE" id="PS50844"/>
    </source>
</evidence>
<dbReference type="SUPFAM" id="SSF51569">
    <property type="entry name" value="Aldolase"/>
    <property type="match status" value="1"/>
</dbReference>
<dbReference type="InterPro" id="IPR006190">
    <property type="entry name" value="SAF_AFP_Neu5Ac"/>
</dbReference>
<dbReference type="Pfam" id="PF03102">
    <property type="entry name" value="NeuB"/>
    <property type="match status" value="1"/>
</dbReference>
<organism evidence="2 3">
    <name type="scientific">Paenibacillus amylolyticus</name>
    <dbReference type="NCBI Taxonomy" id="1451"/>
    <lineage>
        <taxon>Bacteria</taxon>
        <taxon>Bacillati</taxon>
        <taxon>Bacillota</taxon>
        <taxon>Bacilli</taxon>
        <taxon>Bacillales</taxon>
        <taxon>Paenibacillaceae</taxon>
        <taxon>Paenibacillus</taxon>
    </lineage>
</organism>
<dbReference type="GO" id="GO:0016051">
    <property type="term" value="P:carbohydrate biosynthetic process"/>
    <property type="evidence" value="ECO:0007669"/>
    <property type="project" value="InterPro"/>
</dbReference>
<comment type="caution">
    <text evidence="2">The sequence shown here is derived from an EMBL/GenBank/DDBJ whole genome shotgun (WGS) entry which is preliminary data.</text>
</comment>
<dbReference type="InterPro" id="IPR057736">
    <property type="entry name" value="SAF_PseI/NeuA/NeuB"/>
</dbReference>
<dbReference type="Proteomes" id="UP000323664">
    <property type="component" value="Unassembled WGS sequence"/>
</dbReference>
<evidence type="ECO:0000313" key="3">
    <source>
        <dbReference type="Proteomes" id="UP000323664"/>
    </source>
</evidence>
<dbReference type="CDD" id="cd11615">
    <property type="entry name" value="SAF_NeuB_like"/>
    <property type="match status" value="1"/>
</dbReference>
<keyword evidence="2" id="KW-0808">Transferase</keyword>
<dbReference type="AlphaFoldDB" id="A0A5M9WVL7"/>
<dbReference type="Gene3D" id="3.20.20.70">
    <property type="entry name" value="Aldolase class I"/>
    <property type="match status" value="1"/>
</dbReference>
<dbReference type="InterPro" id="IPR036732">
    <property type="entry name" value="AFP_Neu5c_C_sf"/>
</dbReference>
<dbReference type="PROSITE" id="PS50844">
    <property type="entry name" value="AFP_LIKE"/>
    <property type="match status" value="1"/>
</dbReference>
<dbReference type="Pfam" id="PF08666">
    <property type="entry name" value="SAF"/>
    <property type="match status" value="1"/>
</dbReference>
<accession>A0A5M9WVL7</accession>
<dbReference type="Gene3D" id="3.90.1210.10">
    <property type="entry name" value="Antifreeze-like/N-acetylneuraminic acid synthase C-terminal domain"/>
    <property type="match status" value="1"/>
</dbReference>
<gene>
    <name evidence="2" type="primary">neuB</name>
    <name evidence="2" type="ORF">EC604_17215</name>
</gene>
<dbReference type="InterPro" id="IPR013132">
    <property type="entry name" value="PseI/NeuA/B-like_N"/>
</dbReference>
<dbReference type="PANTHER" id="PTHR42966">
    <property type="entry name" value="N-ACETYLNEURAMINATE SYNTHASE"/>
    <property type="match status" value="1"/>
</dbReference>
<dbReference type="SUPFAM" id="SSF51269">
    <property type="entry name" value="AFP III-like domain"/>
    <property type="match status" value="1"/>
</dbReference>
<reference evidence="2 3" key="1">
    <citation type="journal article" date="2019" name="J. Ind. Microbiol. Biotechnol.">
        <title>Paenibacillus amylolyticus 27C64 has a diverse set of carbohydrate-active enzymes and complete pectin deconstruction system.</title>
        <authorList>
            <person name="Keggi C."/>
            <person name="Doran-Peterson J."/>
        </authorList>
    </citation>
    <scope>NUCLEOTIDE SEQUENCE [LARGE SCALE GENOMIC DNA]</scope>
    <source>
        <strain evidence="2 3">27C64</strain>
    </source>
</reference>